<dbReference type="InterPro" id="IPR013083">
    <property type="entry name" value="Znf_RING/FYVE/PHD"/>
</dbReference>
<keyword evidence="2" id="KW-0479">Metal-binding</keyword>
<dbReference type="InterPro" id="IPR003877">
    <property type="entry name" value="SPRY_dom"/>
</dbReference>
<dbReference type="InterPro" id="IPR018247">
    <property type="entry name" value="EF_Hand_1_Ca_BS"/>
</dbReference>
<dbReference type="SUPFAM" id="SSF47473">
    <property type="entry name" value="EF-hand"/>
    <property type="match status" value="1"/>
</dbReference>
<evidence type="ECO:0000256" key="7">
    <source>
        <dbReference type="ARBA" id="ARBA00049117"/>
    </source>
</evidence>
<dbReference type="PROSITE" id="PS50222">
    <property type="entry name" value="EF_HAND_2"/>
    <property type="match status" value="1"/>
</dbReference>
<evidence type="ECO:0000256" key="9">
    <source>
        <dbReference type="SAM" id="MobiDB-lite"/>
    </source>
</evidence>
<sequence length="601" mass="68272">MAAAAAFEDIVRFIANQLKCPICFDLFSEPVTLACGHSYCLRCINNHFERNARRDCPQCRAELRNNFKLHKNVTISAILELQQVGGREMWDWVLTGSDREISQQDDRIYTSSSSSSSSLEMSGSSLDSETGCECVENRSRLPSDTLTDQAVLNSACDSEENRLNGSEDPDSPEEITDRRTAASAAPSADFVSLSFLPQWGHRRLVFLPQRQKMEVRSSLTLRTNCSHFEACQWMAEQQFSTGRHFWDVETSACSGWAAGVAYAHLGRTERLGRSKSSWCIEWSNSRFSVWHDGAETQLKHRHPDRLRVLLDMDTGHLSFCSREDGEAELYHIQVGFTDPVPYRVDEITIPADVTPERVPTYIVDYSEAEQTDEQLQQEILKVIITWKDTPIFKPPPMDGDQIDMCVSLQANVICVVYAVNNRKSLEKVSDADGFLFLHTLFIQRGRHETTWAVLRHFGYDNDLELNQDYLVPLLRIPSDCSTELNHTASLFLQSIFDKHDKDRDGALNPGELRDVFQVFPYMPWGPDVNNTVCTNDQGWITYQGFISQLTAFLDVHHCLEYLSYLGYSIITEQQSQAAAITGATFTLNLRIVFFIRICSTL</sequence>
<dbReference type="AlphaFoldDB" id="A0A556VWB1"/>
<evidence type="ECO:0000256" key="1">
    <source>
        <dbReference type="ARBA" id="ARBA00022588"/>
    </source>
</evidence>
<dbReference type="PANTHER" id="PTHR25465:SF41">
    <property type="entry name" value="E3 UBIQUITIN-PROTEIN LIGASE RNF135"/>
    <property type="match status" value="1"/>
</dbReference>
<dbReference type="InterPro" id="IPR013320">
    <property type="entry name" value="ConA-like_dom_sf"/>
</dbReference>
<protein>
    <submittedName>
        <fullName evidence="13">Mitochondrial Rho GTPase 1-A</fullName>
    </submittedName>
</protein>
<dbReference type="InterPro" id="IPR002048">
    <property type="entry name" value="EF_hand_dom"/>
</dbReference>
<keyword evidence="6" id="KW-0391">Immunity</keyword>
<dbReference type="PROSITE" id="PS00518">
    <property type="entry name" value="ZF_RING_1"/>
    <property type="match status" value="1"/>
</dbReference>
<dbReference type="InterPro" id="IPR017907">
    <property type="entry name" value="Znf_RING_CS"/>
</dbReference>
<organism evidence="13 14">
    <name type="scientific">Bagarius yarrelli</name>
    <name type="common">Goonch</name>
    <name type="synonym">Bagrus yarrelli</name>
    <dbReference type="NCBI Taxonomy" id="175774"/>
    <lineage>
        <taxon>Eukaryota</taxon>
        <taxon>Metazoa</taxon>
        <taxon>Chordata</taxon>
        <taxon>Craniata</taxon>
        <taxon>Vertebrata</taxon>
        <taxon>Euteleostomi</taxon>
        <taxon>Actinopterygii</taxon>
        <taxon>Neopterygii</taxon>
        <taxon>Teleostei</taxon>
        <taxon>Ostariophysi</taxon>
        <taxon>Siluriformes</taxon>
        <taxon>Sisoridae</taxon>
        <taxon>Sisorinae</taxon>
        <taxon>Bagarius</taxon>
    </lineage>
</organism>
<evidence type="ECO:0000256" key="2">
    <source>
        <dbReference type="ARBA" id="ARBA00022723"/>
    </source>
</evidence>
<evidence type="ECO:0000259" key="12">
    <source>
        <dbReference type="PROSITE" id="PS50222"/>
    </source>
</evidence>
<comment type="catalytic activity">
    <reaction evidence="7">
        <text>GTP + H2O = GDP + phosphate + H(+)</text>
        <dbReference type="Rhea" id="RHEA:19669"/>
        <dbReference type="ChEBI" id="CHEBI:15377"/>
        <dbReference type="ChEBI" id="CHEBI:15378"/>
        <dbReference type="ChEBI" id="CHEBI:37565"/>
        <dbReference type="ChEBI" id="CHEBI:43474"/>
        <dbReference type="ChEBI" id="CHEBI:58189"/>
    </reaction>
    <physiologicalReaction direction="left-to-right" evidence="7">
        <dbReference type="Rhea" id="RHEA:19670"/>
    </physiologicalReaction>
</comment>
<dbReference type="Gene3D" id="1.10.238.10">
    <property type="entry name" value="EF-hand"/>
    <property type="match status" value="2"/>
</dbReference>
<dbReference type="Proteomes" id="UP000319801">
    <property type="component" value="Unassembled WGS sequence"/>
</dbReference>
<dbReference type="Pfam" id="PF08355">
    <property type="entry name" value="EF_assoc_1"/>
    <property type="match status" value="1"/>
</dbReference>
<name>A0A556VWB1_BAGYA</name>
<evidence type="ECO:0000256" key="8">
    <source>
        <dbReference type="PROSITE-ProRule" id="PRU00175"/>
    </source>
</evidence>
<feature type="domain" description="B30.2/SPRY" evidence="11">
    <location>
        <begin position="173"/>
        <end position="370"/>
    </location>
</feature>
<keyword evidence="1" id="KW-0399">Innate immunity</keyword>
<feature type="domain" description="EF-hand" evidence="12">
    <location>
        <begin position="487"/>
        <end position="522"/>
    </location>
</feature>
<dbReference type="InterPro" id="IPR051051">
    <property type="entry name" value="E3_ubiq-ligase_TRIM/RNF"/>
</dbReference>
<evidence type="ECO:0000256" key="6">
    <source>
        <dbReference type="ARBA" id="ARBA00022859"/>
    </source>
</evidence>
<feature type="domain" description="RING-type" evidence="10">
    <location>
        <begin position="20"/>
        <end position="60"/>
    </location>
</feature>
<dbReference type="SUPFAM" id="SSF49899">
    <property type="entry name" value="Concanavalin A-like lectins/glucanases"/>
    <property type="match status" value="1"/>
</dbReference>
<evidence type="ECO:0000256" key="5">
    <source>
        <dbReference type="ARBA" id="ARBA00022837"/>
    </source>
</evidence>
<evidence type="ECO:0000313" key="14">
    <source>
        <dbReference type="Proteomes" id="UP000319801"/>
    </source>
</evidence>
<dbReference type="PROSITE" id="PS00018">
    <property type="entry name" value="EF_HAND_1"/>
    <property type="match status" value="1"/>
</dbReference>
<dbReference type="InterPro" id="IPR001841">
    <property type="entry name" value="Znf_RING"/>
</dbReference>
<dbReference type="InterPro" id="IPR011992">
    <property type="entry name" value="EF-hand-dom_pair"/>
</dbReference>
<keyword evidence="3 8" id="KW-0863">Zinc-finger</keyword>
<evidence type="ECO:0000256" key="4">
    <source>
        <dbReference type="ARBA" id="ARBA00022833"/>
    </source>
</evidence>
<dbReference type="GO" id="GO:0005509">
    <property type="term" value="F:calcium ion binding"/>
    <property type="evidence" value="ECO:0007669"/>
    <property type="project" value="InterPro"/>
</dbReference>
<keyword evidence="4" id="KW-0862">Zinc</keyword>
<dbReference type="InterPro" id="IPR001870">
    <property type="entry name" value="B30.2/SPRY"/>
</dbReference>
<accession>A0A556VWB1</accession>
<dbReference type="Pfam" id="PF00622">
    <property type="entry name" value="SPRY"/>
    <property type="match status" value="1"/>
</dbReference>
<dbReference type="OrthoDB" id="6270329at2759"/>
<feature type="region of interest" description="Disordered" evidence="9">
    <location>
        <begin position="157"/>
        <end position="183"/>
    </location>
</feature>
<dbReference type="Gene3D" id="2.60.120.920">
    <property type="match status" value="1"/>
</dbReference>
<evidence type="ECO:0000259" key="10">
    <source>
        <dbReference type="PROSITE" id="PS50089"/>
    </source>
</evidence>
<dbReference type="Pfam" id="PF15227">
    <property type="entry name" value="zf-C3HC4_4"/>
    <property type="match status" value="1"/>
</dbReference>
<keyword evidence="14" id="KW-1185">Reference proteome</keyword>
<feature type="compositionally biased region" description="Low complexity" evidence="9">
    <location>
        <begin position="111"/>
        <end position="125"/>
    </location>
</feature>
<dbReference type="InterPro" id="IPR043136">
    <property type="entry name" value="B30.2/SPRY_sf"/>
</dbReference>
<dbReference type="SMART" id="SM00449">
    <property type="entry name" value="SPRY"/>
    <property type="match status" value="1"/>
</dbReference>
<evidence type="ECO:0000313" key="13">
    <source>
        <dbReference type="EMBL" id="TUC02891.1"/>
    </source>
</evidence>
<dbReference type="Gene3D" id="3.30.40.10">
    <property type="entry name" value="Zinc/RING finger domain, C3HC4 (zinc finger)"/>
    <property type="match status" value="1"/>
</dbReference>
<dbReference type="InterPro" id="IPR013567">
    <property type="entry name" value="EF_hand_assoc_2"/>
</dbReference>
<feature type="region of interest" description="Disordered" evidence="9">
    <location>
        <begin position="104"/>
        <end position="125"/>
    </location>
</feature>
<evidence type="ECO:0000259" key="11">
    <source>
        <dbReference type="PROSITE" id="PS50188"/>
    </source>
</evidence>
<dbReference type="SMART" id="SM00184">
    <property type="entry name" value="RING"/>
    <property type="match status" value="1"/>
</dbReference>
<dbReference type="PROSITE" id="PS50089">
    <property type="entry name" value="ZF_RING_2"/>
    <property type="match status" value="1"/>
</dbReference>
<dbReference type="GO" id="GO:0008270">
    <property type="term" value="F:zinc ion binding"/>
    <property type="evidence" value="ECO:0007669"/>
    <property type="project" value="UniProtKB-KW"/>
</dbReference>
<keyword evidence="5" id="KW-0106">Calcium</keyword>
<dbReference type="PANTHER" id="PTHR25465">
    <property type="entry name" value="B-BOX DOMAIN CONTAINING"/>
    <property type="match status" value="1"/>
</dbReference>
<dbReference type="SUPFAM" id="SSF57850">
    <property type="entry name" value="RING/U-box"/>
    <property type="match status" value="1"/>
</dbReference>
<proteinExistence type="predicted"/>
<dbReference type="EMBL" id="VCAZ01000336">
    <property type="protein sequence ID" value="TUC02891.1"/>
    <property type="molecule type" value="Genomic_DNA"/>
</dbReference>
<reference evidence="13 14" key="1">
    <citation type="journal article" date="2019" name="Genome Biol. Evol.">
        <title>Whole-Genome Sequencing of the Giant Devil Catfish, Bagarius yarrelli.</title>
        <authorList>
            <person name="Jiang W."/>
            <person name="Lv Y."/>
            <person name="Cheng L."/>
            <person name="Yang K."/>
            <person name="Chao B."/>
            <person name="Wang X."/>
            <person name="Li Y."/>
            <person name="Pan X."/>
            <person name="You X."/>
            <person name="Zhang Y."/>
            <person name="Yang J."/>
            <person name="Li J."/>
            <person name="Zhang X."/>
            <person name="Liu S."/>
            <person name="Sun C."/>
            <person name="Yang J."/>
            <person name="Shi Q."/>
        </authorList>
    </citation>
    <scope>NUCLEOTIDE SEQUENCE [LARGE SCALE GENOMIC DNA]</scope>
    <source>
        <strain evidence="13">JWS20170419001</strain>
        <tissue evidence="13">Muscle</tissue>
    </source>
</reference>
<dbReference type="Pfam" id="PF08356">
    <property type="entry name" value="EF_assoc_2"/>
    <property type="match status" value="1"/>
</dbReference>
<gene>
    <name evidence="13" type="ORF">Baya_16607</name>
</gene>
<dbReference type="PROSITE" id="PS50188">
    <property type="entry name" value="B302_SPRY"/>
    <property type="match status" value="1"/>
</dbReference>
<comment type="caution">
    <text evidence="13">The sequence shown here is derived from an EMBL/GenBank/DDBJ whole genome shotgun (WGS) entry which is preliminary data.</text>
</comment>
<dbReference type="InterPro" id="IPR013566">
    <property type="entry name" value="EF_hand_assoc_1"/>
</dbReference>
<dbReference type="GO" id="GO:0045087">
    <property type="term" value="P:innate immune response"/>
    <property type="evidence" value="ECO:0007669"/>
    <property type="project" value="UniProtKB-KW"/>
</dbReference>
<evidence type="ECO:0000256" key="3">
    <source>
        <dbReference type="ARBA" id="ARBA00022771"/>
    </source>
</evidence>